<gene>
    <name evidence="1" type="ORF">CEXT_369891</name>
</gene>
<keyword evidence="2" id="KW-1185">Reference proteome</keyword>
<evidence type="ECO:0000313" key="2">
    <source>
        <dbReference type="Proteomes" id="UP001054945"/>
    </source>
</evidence>
<dbReference type="Proteomes" id="UP001054945">
    <property type="component" value="Unassembled WGS sequence"/>
</dbReference>
<reference evidence="1 2" key="1">
    <citation type="submission" date="2021-06" db="EMBL/GenBank/DDBJ databases">
        <title>Caerostris extrusa draft genome.</title>
        <authorList>
            <person name="Kono N."/>
            <person name="Arakawa K."/>
        </authorList>
    </citation>
    <scope>NUCLEOTIDE SEQUENCE [LARGE SCALE GENOMIC DNA]</scope>
</reference>
<sequence length="227" mass="26152">MYLAAAAAKVLPIKNHVIVSGLAAVWPHSQHFYVFVDFFRFDVCSDSKQLRHEAQQRQTCTPWQSSTPLLRRTAISILESLGCIYHEFYSLTLVSRWLCAFLQSFYILRIRKKKRENSRLLLRYREEADVRAGHFSWEERRDSASQTEGPFVQRDNFETSILVAAFLGKGQAIHGAAAISNHNAGDFCRNSSMCAHWDRTHQESKITMGPEKSCRNKMFLEEISTNM</sequence>
<dbReference type="EMBL" id="BPLR01013215">
    <property type="protein sequence ID" value="GIY59569.1"/>
    <property type="molecule type" value="Genomic_DNA"/>
</dbReference>
<accession>A0AAV4UPS8</accession>
<proteinExistence type="predicted"/>
<comment type="caution">
    <text evidence="1">The sequence shown here is derived from an EMBL/GenBank/DDBJ whole genome shotgun (WGS) entry which is preliminary data.</text>
</comment>
<evidence type="ECO:0000313" key="1">
    <source>
        <dbReference type="EMBL" id="GIY59569.1"/>
    </source>
</evidence>
<name>A0AAV4UPS8_CAEEX</name>
<dbReference type="AlphaFoldDB" id="A0AAV4UPS8"/>
<organism evidence="1 2">
    <name type="scientific">Caerostris extrusa</name>
    <name type="common">Bark spider</name>
    <name type="synonym">Caerostris bankana</name>
    <dbReference type="NCBI Taxonomy" id="172846"/>
    <lineage>
        <taxon>Eukaryota</taxon>
        <taxon>Metazoa</taxon>
        <taxon>Ecdysozoa</taxon>
        <taxon>Arthropoda</taxon>
        <taxon>Chelicerata</taxon>
        <taxon>Arachnida</taxon>
        <taxon>Araneae</taxon>
        <taxon>Araneomorphae</taxon>
        <taxon>Entelegynae</taxon>
        <taxon>Araneoidea</taxon>
        <taxon>Araneidae</taxon>
        <taxon>Caerostris</taxon>
    </lineage>
</organism>
<protein>
    <submittedName>
        <fullName evidence="1">Uncharacterized protein</fullName>
    </submittedName>
</protein>